<evidence type="ECO:0000256" key="3">
    <source>
        <dbReference type="ARBA" id="ARBA00023163"/>
    </source>
</evidence>
<evidence type="ECO:0000256" key="5">
    <source>
        <dbReference type="SAM" id="MobiDB-lite"/>
    </source>
</evidence>
<dbReference type="InterPro" id="IPR000270">
    <property type="entry name" value="PB1_dom"/>
</dbReference>
<feature type="domain" description="PB1" evidence="7">
    <location>
        <begin position="685"/>
        <end position="770"/>
    </location>
</feature>
<dbReference type="GO" id="GO:0003677">
    <property type="term" value="F:DNA binding"/>
    <property type="evidence" value="ECO:0007669"/>
    <property type="project" value="UniProtKB-KW"/>
</dbReference>
<dbReference type="InterPro" id="IPR045012">
    <property type="entry name" value="NLP"/>
</dbReference>
<gene>
    <name evidence="8" type="ORF">PSAL00342_LOCUS5738</name>
</gene>
<evidence type="ECO:0000256" key="2">
    <source>
        <dbReference type="ARBA" id="ARBA00023125"/>
    </source>
</evidence>
<name>A0A7S3UEE5_9CHLO</name>
<keyword evidence="4" id="KW-0539">Nucleus</keyword>
<dbReference type="PROSITE" id="PS51519">
    <property type="entry name" value="RWP_RK"/>
    <property type="match status" value="1"/>
</dbReference>
<dbReference type="Gene3D" id="3.10.20.90">
    <property type="entry name" value="Phosphatidylinositol 3-kinase Catalytic Subunit, Chain A, domain 1"/>
    <property type="match status" value="1"/>
</dbReference>
<feature type="region of interest" description="Disordered" evidence="5">
    <location>
        <begin position="608"/>
        <end position="637"/>
    </location>
</feature>
<dbReference type="Gene3D" id="3.30.450.40">
    <property type="match status" value="1"/>
</dbReference>
<reference evidence="8" key="1">
    <citation type="submission" date="2021-01" db="EMBL/GenBank/DDBJ databases">
        <authorList>
            <person name="Corre E."/>
            <person name="Pelletier E."/>
            <person name="Niang G."/>
            <person name="Scheremetjew M."/>
            <person name="Finn R."/>
            <person name="Kale V."/>
            <person name="Holt S."/>
            <person name="Cochrane G."/>
            <person name="Meng A."/>
            <person name="Brown T."/>
            <person name="Cohen L."/>
        </authorList>
    </citation>
    <scope>NUCLEOTIDE SEQUENCE</scope>
    <source>
        <strain evidence="8">CCMP1897</strain>
    </source>
</reference>
<dbReference type="EMBL" id="HBIS01006343">
    <property type="protein sequence ID" value="CAE0611903.1"/>
    <property type="molecule type" value="Transcribed_RNA"/>
</dbReference>
<dbReference type="Pfam" id="PF22922">
    <property type="entry name" value="GAF_NLP"/>
    <property type="match status" value="1"/>
</dbReference>
<dbReference type="Pfam" id="PF00564">
    <property type="entry name" value="PB1"/>
    <property type="match status" value="1"/>
</dbReference>
<dbReference type="InterPro" id="IPR055081">
    <property type="entry name" value="NLP1-9_GAF"/>
</dbReference>
<dbReference type="SMART" id="SM00666">
    <property type="entry name" value="PB1"/>
    <property type="match status" value="1"/>
</dbReference>
<organism evidence="8">
    <name type="scientific">Picocystis salinarum</name>
    <dbReference type="NCBI Taxonomy" id="88271"/>
    <lineage>
        <taxon>Eukaryota</taxon>
        <taxon>Viridiplantae</taxon>
        <taxon>Chlorophyta</taxon>
        <taxon>Picocystophyceae</taxon>
        <taxon>Picocystales</taxon>
        <taxon>Picocystaceae</taxon>
        <taxon>Picocystis</taxon>
    </lineage>
</organism>
<dbReference type="AlphaFoldDB" id="A0A7S3UEE5"/>
<evidence type="ECO:0000256" key="1">
    <source>
        <dbReference type="ARBA" id="ARBA00023015"/>
    </source>
</evidence>
<dbReference type="InterPro" id="IPR003035">
    <property type="entry name" value="RWP-RK_dom"/>
</dbReference>
<sequence length="772" mass="84374">MEGLFCDPRMWDDATKTEGEAWNQGSKEDLDSESPKGILETDLQDFVKWLTEEEKGNRTQDMPPTLEPNQGCESAFVERLREALTYLPLRKRESRLLQIWVPDDEDPDTMLTSLGTNFLPYLIEGPGDELAAFRSYSISYRFGVGQFSGVEGLPGRVFRSGRPEISSNVQEYQRTDYPRLPDAIRCGIRASVGLPIYTTQAGAPKTVAVLEIVRLSNDQSFGDELQELASALGLVHLSTWGQERPPAITLGSDSRSSAQDMLEQVVKKTCKEHYLPYVQTWERSVRGAVGLEPGIAELTCKMLSCCNLPYSAQDSNLDNYRQSCQSGLSLGSDPVSCAWRTSTSMLCNVAKVGLEEEVGLLHVAAAHGVKGILAVCLMPKQGGAGPCYVIEVHLPKGVGSFTSQMELSIEIVGTISRLASDRFQVDSSVENFSNDLGSNSDEKPVRQEAAVGEFGKSASKSDGAHNQSAARSISLAQLQEHFVYNLKDAAERLGVCPTTLKRICRHHGISRWPCRKLKKVHRSISKLQGVVEGVPGVDIGKFDWATLSTNPLDVDGEAPALNAGDKPPSLKESELDAAPAEHGPDAPAKAEPNCTVVGLCRESAWPSTNSFSPRCQLRSAHSSGSDFSGDGKNEEADNVGGVVRDLCDTRVASGCMEAMPDSKAEPTLAETLRRGAPQDLGEHSGISIKATYGNERLRFQYREGMNYESVLYEVSAYFKIAPQALRILYLDDQQDWITLARDADLQECIEVSAELTPAGRRVVKLTVQKLAE</sequence>
<dbReference type="InterPro" id="IPR029016">
    <property type="entry name" value="GAF-like_dom_sf"/>
</dbReference>
<feature type="compositionally biased region" description="Polar residues" evidence="5">
    <location>
        <begin position="608"/>
        <end position="626"/>
    </location>
</feature>
<proteinExistence type="predicted"/>
<feature type="domain" description="RWP-RK" evidence="6">
    <location>
        <begin position="456"/>
        <end position="540"/>
    </location>
</feature>
<dbReference type="Pfam" id="PF02042">
    <property type="entry name" value="RWP-RK"/>
    <property type="match status" value="1"/>
</dbReference>
<dbReference type="GO" id="GO:0003700">
    <property type="term" value="F:DNA-binding transcription factor activity"/>
    <property type="evidence" value="ECO:0007669"/>
    <property type="project" value="InterPro"/>
</dbReference>
<dbReference type="PANTHER" id="PTHR32002:SF41">
    <property type="entry name" value="PROTEIN NLP8"/>
    <property type="match status" value="1"/>
</dbReference>
<accession>A0A7S3UEE5</accession>
<dbReference type="SUPFAM" id="SSF55781">
    <property type="entry name" value="GAF domain-like"/>
    <property type="match status" value="1"/>
</dbReference>
<evidence type="ECO:0000259" key="6">
    <source>
        <dbReference type="PROSITE" id="PS51519"/>
    </source>
</evidence>
<feature type="region of interest" description="Disordered" evidence="5">
    <location>
        <begin position="555"/>
        <end position="590"/>
    </location>
</feature>
<dbReference type="SUPFAM" id="SSF54277">
    <property type="entry name" value="CAD &amp; PB1 domains"/>
    <property type="match status" value="1"/>
</dbReference>
<keyword evidence="2" id="KW-0238">DNA-binding</keyword>
<keyword evidence="1" id="KW-0805">Transcription regulation</keyword>
<dbReference type="PROSITE" id="PS51745">
    <property type="entry name" value="PB1"/>
    <property type="match status" value="1"/>
</dbReference>
<evidence type="ECO:0000256" key="4">
    <source>
        <dbReference type="ARBA" id="ARBA00023242"/>
    </source>
</evidence>
<evidence type="ECO:0000259" key="7">
    <source>
        <dbReference type="PROSITE" id="PS51745"/>
    </source>
</evidence>
<keyword evidence="3" id="KW-0804">Transcription</keyword>
<dbReference type="InterPro" id="IPR053793">
    <property type="entry name" value="PB1-like"/>
</dbReference>
<protein>
    <submittedName>
        <fullName evidence="8">Uncharacterized protein</fullName>
    </submittedName>
</protein>
<dbReference type="PANTHER" id="PTHR32002">
    <property type="entry name" value="PROTEIN NLP8"/>
    <property type="match status" value="1"/>
</dbReference>
<evidence type="ECO:0000313" key="8">
    <source>
        <dbReference type="EMBL" id="CAE0611903.1"/>
    </source>
</evidence>
<feature type="region of interest" description="Disordered" evidence="5">
    <location>
        <begin position="17"/>
        <end position="36"/>
    </location>
</feature>